<dbReference type="CDD" id="cd17546">
    <property type="entry name" value="REC_hyHK_CKI1_RcsC-like"/>
    <property type="match status" value="1"/>
</dbReference>
<dbReference type="Gene3D" id="3.30.565.10">
    <property type="entry name" value="Histidine kinase-like ATPase, C-terminal domain"/>
    <property type="match status" value="1"/>
</dbReference>
<evidence type="ECO:0000259" key="7">
    <source>
        <dbReference type="PROSITE" id="PS50109"/>
    </source>
</evidence>
<feature type="modified residue" description="4-aspartylphosphate" evidence="5">
    <location>
        <position position="375"/>
    </location>
</feature>
<dbReference type="CDD" id="cd16922">
    <property type="entry name" value="HATPase_EvgS-ArcB-TorS-like"/>
    <property type="match status" value="1"/>
</dbReference>
<dbReference type="PANTHER" id="PTHR45339">
    <property type="entry name" value="HYBRID SIGNAL TRANSDUCTION HISTIDINE KINASE J"/>
    <property type="match status" value="1"/>
</dbReference>
<comment type="caution">
    <text evidence="9">The sequence shown here is derived from an EMBL/GenBank/DDBJ whole genome shotgun (WGS) entry which is preliminary data.</text>
</comment>
<evidence type="ECO:0000256" key="4">
    <source>
        <dbReference type="ARBA" id="ARBA00023012"/>
    </source>
</evidence>
<organism evidence="9 10">
    <name type="scientific">Roseateles rivi</name>
    <dbReference type="NCBI Taxonomy" id="3299028"/>
    <lineage>
        <taxon>Bacteria</taxon>
        <taxon>Pseudomonadati</taxon>
        <taxon>Pseudomonadota</taxon>
        <taxon>Betaproteobacteria</taxon>
        <taxon>Burkholderiales</taxon>
        <taxon>Sphaerotilaceae</taxon>
        <taxon>Roseateles</taxon>
    </lineage>
</organism>
<dbReference type="InterPro" id="IPR003594">
    <property type="entry name" value="HATPase_dom"/>
</dbReference>
<evidence type="ECO:0000256" key="2">
    <source>
        <dbReference type="ARBA" id="ARBA00012438"/>
    </source>
</evidence>
<dbReference type="InterPro" id="IPR001789">
    <property type="entry name" value="Sig_transdc_resp-reg_receiver"/>
</dbReference>
<dbReference type="PRINTS" id="PR00344">
    <property type="entry name" value="BCTRLSENSOR"/>
</dbReference>
<keyword evidence="6" id="KW-0472">Membrane</keyword>
<sequence length="465" mass="51622">MLGLGCAGLIGMGWWADHQTAVLIGWLLTVVLALLATYSQHRLHRISRELQLSLAQQRERQRVALQTVELNSRSRSHFVAMMSHEIRTPLSGILGMTQLLSQTEMNPQQREHLELVRRCGRHLLTVVNDILELARIESGRLHIDHVPLVLRDVVDDVCRLLGDSAQRKGLRLHYDIAHDLPTTVLGDPSRLQQVLHNLIGNAIKFTQRGEVHLQLLCQVDRGQGARLVFQVRDTGPGLAADQIERIFVPFERLHSEQGQSEGSGLGLTIARELVHAMGGQLSCRSEVGMGSTFSVHLPLAPAHMVRSDPATPTATVRAKLPRLQGTVLLVDDNPVNLLVACSALERCGLQVLQATNGLQALQMLQERRFDLVLMDCVMPQLDGFETTRLWREREQAEGLARTPVVALTASAVNGDRGRCLEAGMDDYLVKPFELEELMRLVERHLPPQAQVTVPGQLLSVSVQRG</sequence>
<dbReference type="Gene3D" id="1.10.287.130">
    <property type="match status" value="1"/>
</dbReference>
<dbReference type="Pfam" id="PF00512">
    <property type="entry name" value="HisKA"/>
    <property type="match status" value="1"/>
</dbReference>
<dbReference type="Pfam" id="PF00072">
    <property type="entry name" value="Response_reg"/>
    <property type="match status" value="1"/>
</dbReference>
<dbReference type="SUPFAM" id="SSF52172">
    <property type="entry name" value="CheY-like"/>
    <property type="match status" value="1"/>
</dbReference>
<proteinExistence type="predicted"/>
<dbReference type="EC" id="2.7.13.3" evidence="2"/>
<dbReference type="InterPro" id="IPR036890">
    <property type="entry name" value="HATPase_C_sf"/>
</dbReference>
<keyword evidence="3 5" id="KW-0597">Phosphoprotein</keyword>
<dbReference type="PROSITE" id="PS50110">
    <property type="entry name" value="RESPONSE_REGULATORY"/>
    <property type="match status" value="1"/>
</dbReference>
<dbReference type="Gene3D" id="3.40.50.2300">
    <property type="match status" value="1"/>
</dbReference>
<dbReference type="InterPro" id="IPR011006">
    <property type="entry name" value="CheY-like_superfamily"/>
</dbReference>
<evidence type="ECO:0000256" key="1">
    <source>
        <dbReference type="ARBA" id="ARBA00000085"/>
    </source>
</evidence>
<reference evidence="9 10" key="1">
    <citation type="submission" date="2024-08" db="EMBL/GenBank/DDBJ databases">
        <authorList>
            <person name="Lu H."/>
        </authorList>
    </citation>
    <scope>NUCLEOTIDE SEQUENCE [LARGE SCALE GENOMIC DNA]</scope>
    <source>
        <strain evidence="9 10">BYS180W</strain>
    </source>
</reference>
<keyword evidence="6" id="KW-1133">Transmembrane helix</keyword>
<feature type="domain" description="Histidine kinase" evidence="7">
    <location>
        <begin position="81"/>
        <end position="301"/>
    </location>
</feature>
<dbReference type="InterPro" id="IPR004358">
    <property type="entry name" value="Sig_transdc_His_kin-like_C"/>
</dbReference>
<comment type="catalytic activity">
    <reaction evidence="1">
        <text>ATP + protein L-histidine = ADP + protein N-phospho-L-histidine.</text>
        <dbReference type="EC" id="2.7.13.3"/>
    </reaction>
</comment>
<dbReference type="InterPro" id="IPR036097">
    <property type="entry name" value="HisK_dim/P_sf"/>
</dbReference>
<keyword evidence="4" id="KW-0902">Two-component regulatory system</keyword>
<name>A0ABW7FZL5_9BURK</name>
<evidence type="ECO:0000256" key="6">
    <source>
        <dbReference type="SAM" id="Phobius"/>
    </source>
</evidence>
<evidence type="ECO:0000313" key="10">
    <source>
        <dbReference type="Proteomes" id="UP001606099"/>
    </source>
</evidence>
<dbReference type="EMBL" id="JBIGHZ010000006">
    <property type="protein sequence ID" value="MFG6449752.1"/>
    <property type="molecule type" value="Genomic_DNA"/>
</dbReference>
<dbReference type="Proteomes" id="UP001606099">
    <property type="component" value="Unassembled WGS sequence"/>
</dbReference>
<keyword evidence="9" id="KW-0547">Nucleotide-binding</keyword>
<dbReference type="CDD" id="cd00082">
    <property type="entry name" value="HisKA"/>
    <property type="match status" value="1"/>
</dbReference>
<keyword evidence="6" id="KW-0812">Transmembrane</keyword>
<evidence type="ECO:0000256" key="5">
    <source>
        <dbReference type="PROSITE-ProRule" id="PRU00169"/>
    </source>
</evidence>
<gene>
    <name evidence="9" type="ORF">ACG0Z6_16120</name>
</gene>
<accession>A0ABW7FZL5</accession>
<dbReference type="InterPro" id="IPR005467">
    <property type="entry name" value="His_kinase_dom"/>
</dbReference>
<dbReference type="RefSeq" id="WP_394463278.1">
    <property type="nucleotide sequence ID" value="NZ_JBIGHZ010000006.1"/>
</dbReference>
<dbReference type="Pfam" id="PF02518">
    <property type="entry name" value="HATPase_c"/>
    <property type="match status" value="1"/>
</dbReference>
<dbReference type="PANTHER" id="PTHR45339:SF1">
    <property type="entry name" value="HYBRID SIGNAL TRANSDUCTION HISTIDINE KINASE J"/>
    <property type="match status" value="1"/>
</dbReference>
<feature type="transmembrane region" description="Helical" evidence="6">
    <location>
        <begin position="20"/>
        <end position="38"/>
    </location>
</feature>
<protein>
    <recommendedName>
        <fullName evidence="2">histidine kinase</fullName>
        <ecNumber evidence="2">2.7.13.3</ecNumber>
    </recommendedName>
</protein>
<dbReference type="PROSITE" id="PS50109">
    <property type="entry name" value="HIS_KIN"/>
    <property type="match status" value="1"/>
</dbReference>
<keyword evidence="9" id="KW-0067">ATP-binding</keyword>
<dbReference type="SMART" id="SM00388">
    <property type="entry name" value="HisKA"/>
    <property type="match status" value="1"/>
</dbReference>
<keyword evidence="10" id="KW-1185">Reference proteome</keyword>
<dbReference type="InterPro" id="IPR003661">
    <property type="entry name" value="HisK_dim/P_dom"/>
</dbReference>
<dbReference type="SUPFAM" id="SSF55874">
    <property type="entry name" value="ATPase domain of HSP90 chaperone/DNA topoisomerase II/histidine kinase"/>
    <property type="match status" value="1"/>
</dbReference>
<evidence type="ECO:0000256" key="3">
    <source>
        <dbReference type="ARBA" id="ARBA00022553"/>
    </source>
</evidence>
<evidence type="ECO:0000259" key="8">
    <source>
        <dbReference type="PROSITE" id="PS50110"/>
    </source>
</evidence>
<dbReference type="SMART" id="SM00387">
    <property type="entry name" value="HATPase_c"/>
    <property type="match status" value="1"/>
</dbReference>
<dbReference type="SUPFAM" id="SSF47384">
    <property type="entry name" value="Homodimeric domain of signal transducing histidine kinase"/>
    <property type="match status" value="1"/>
</dbReference>
<dbReference type="GO" id="GO:0005524">
    <property type="term" value="F:ATP binding"/>
    <property type="evidence" value="ECO:0007669"/>
    <property type="project" value="UniProtKB-KW"/>
</dbReference>
<dbReference type="SMART" id="SM00448">
    <property type="entry name" value="REC"/>
    <property type="match status" value="1"/>
</dbReference>
<evidence type="ECO:0000313" key="9">
    <source>
        <dbReference type="EMBL" id="MFG6449752.1"/>
    </source>
</evidence>
<feature type="domain" description="Response regulatory" evidence="8">
    <location>
        <begin position="326"/>
        <end position="445"/>
    </location>
</feature>